<keyword evidence="3" id="KW-1185">Reference proteome</keyword>
<dbReference type="Proteomes" id="UP000799766">
    <property type="component" value="Unassembled WGS sequence"/>
</dbReference>
<sequence>MCGIRRDDTTGRNRLEVRSHRRDTQSETYWEGLGRGGGGEEILAIGSCMGTLGQRAVDTNVRPCARPQPTQRGAEDGQRKLPGRPSKKRKCGVRRKHGETRKQREGRGRERERGRESPRDARDRTSARGSMRSEPRSEGSRSAQRRAGTGEFQHFCPSLVRRKGI</sequence>
<feature type="compositionally biased region" description="Basic and acidic residues" evidence="1">
    <location>
        <begin position="100"/>
        <end position="139"/>
    </location>
</feature>
<dbReference type="EMBL" id="MU001671">
    <property type="protein sequence ID" value="KAF2461358.1"/>
    <property type="molecule type" value="Genomic_DNA"/>
</dbReference>
<feature type="compositionally biased region" description="Basic and acidic residues" evidence="1">
    <location>
        <begin position="1"/>
        <end position="25"/>
    </location>
</feature>
<name>A0A6A6PBQ7_9PEZI</name>
<evidence type="ECO:0000313" key="3">
    <source>
        <dbReference type="Proteomes" id="UP000799766"/>
    </source>
</evidence>
<protein>
    <submittedName>
        <fullName evidence="2">Uncharacterized protein</fullName>
    </submittedName>
</protein>
<accession>A0A6A6PBQ7</accession>
<evidence type="ECO:0000256" key="1">
    <source>
        <dbReference type="SAM" id="MobiDB-lite"/>
    </source>
</evidence>
<feature type="region of interest" description="Disordered" evidence="1">
    <location>
        <begin position="1"/>
        <end position="38"/>
    </location>
</feature>
<reference evidence="2" key="1">
    <citation type="journal article" date="2020" name="Stud. Mycol.">
        <title>101 Dothideomycetes genomes: a test case for predicting lifestyles and emergence of pathogens.</title>
        <authorList>
            <person name="Haridas S."/>
            <person name="Albert R."/>
            <person name="Binder M."/>
            <person name="Bloem J."/>
            <person name="Labutti K."/>
            <person name="Salamov A."/>
            <person name="Andreopoulos B."/>
            <person name="Baker S."/>
            <person name="Barry K."/>
            <person name="Bills G."/>
            <person name="Bluhm B."/>
            <person name="Cannon C."/>
            <person name="Castanera R."/>
            <person name="Culley D."/>
            <person name="Daum C."/>
            <person name="Ezra D."/>
            <person name="Gonzalez J."/>
            <person name="Henrissat B."/>
            <person name="Kuo A."/>
            <person name="Liang C."/>
            <person name="Lipzen A."/>
            <person name="Lutzoni F."/>
            <person name="Magnuson J."/>
            <person name="Mondo S."/>
            <person name="Nolan M."/>
            <person name="Ohm R."/>
            <person name="Pangilinan J."/>
            <person name="Park H.-J."/>
            <person name="Ramirez L."/>
            <person name="Alfaro M."/>
            <person name="Sun H."/>
            <person name="Tritt A."/>
            <person name="Yoshinaga Y."/>
            <person name="Zwiers L.-H."/>
            <person name="Turgeon B."/>
            <person name="Goodwin S."/>
            <person name="Spatafora J."/>
            <person name="Crous P."/>
            <person name="Grigoriev I."/>
        </authorList>
    </citation>
    <scope>NUCLEOTIDE SEQUENCE</scope>
    <source>
        <strain evidence="2">ATCC 16933</strain>
    </source>
</reference>
<proteinExistence type="predicted"/>
<evidence type="ECO:0000313" key="2">
    <source>
        <dbReference type="EMBL" id="KAF2461358.1"/>
    </source>
</evidence>
<feature type="region of interest" description="Disordered" evidence="1">
    <location>
        <begin position="59"/>
        <end position="165"/>
    </location>
</feature>
<feature type="compositionally biased region" description="Basic residues" evidence="1">
    <location>
        <begin position="81"/>
        <end position="99"/>
    </location>
</feature>
<dbReference type="AlphaFoldDB" id="A0A6A6PBQ7"/>
<gene>
    <name evidence="2" type="ORF">BDY21DRAFT_84331</name>
</gene>
<organism evidence="2 3">
    <name type="scientific">Lineolata rhizophorae</name>
    <dbReference type="NCBI Taxonomy" id="578093"/>
    <lineage>
        <taxon>Eukaryota</taxon>
        <taxon>Fungi</taxon>
        <taxon>Dikarya</taxon>
        <taxon>Ascomycota</taxon>
        <taxon>Pezizomycotina</taxon>
        <taxon>Dothideomycetes</taxon>
        <taxon>Dothideomycetes incertae sedis</taxon>
        <taxon>Lineolatales</taxon>
        <taxon>Lineolataceae</taxon>
        <taxon>Lineolata</taxon>
    </lineage>
</organism>